<dbReference type="InterPro" id="IPR036918">
    <property type="entry name" value="Pyrv_Knase_C_sf"/>
</dbReference>
<evidence type="ECO:0000256" key="7">
    <source>
        <dbReference type="ARBA" id="ARBA00022741"/>
    </source>
</evidence>
<comment type="pathway">
    <text evidence="2 14">Carbohydrate degradation; glycolysis; pyruvate from D-glyceraldehyde 3-phosphate: step 5/5.</text>
</comment>
<dbReference type="InterPro" id="IPR040442">
    <property type="entry name" value="Pyrv_kinase-like_dom_sf"/>
</dbReference>
<dbReference type="AlphaFoldDB" id="A0A1W5YLK8"/>
<evidence type="ECO:0000256" key="6">
    <source>
        <dbReference type="ARBA" id="ARBA00022723"/>
    </source>
</evidence>
<dbReference type="PRINTS" id="PR01050">
    <property type="entry name" value="PYRUVTKNASE"/>
</dbReference>
<dbReference type="OrthoDB" id="108365at2759"/>
<keyword evidence="10 14" id="KW-0460">Magnesium</keyword>
<keyword evidence="6" id="KW-0479">Metal-binding</keyword>
<evidence type="ECO:0000256" key="11">
    <source>
        <dbReference type="ARBA" id="ARBA00023152"/>
    </source>
</evidence>
<comment type="cofactor">
    <cofactor evidence="1">
        <name>K(+)</name>
        <dbReference type="ChEBI" id="CHEBI:29103"/>
    </cofactor>
</comment>
<evidence type="ECO:0000256" key="2">
    <source>
        <dbReference type="ARBA" id="ARBA00004997"/>
    </source>
</evidence>
<dbReference type="UniPathway" id="UPA00109">
    <property type="reaction ID" value="UER00188"/>
</dbReference>
<dbReference type="Gene3D" id="2.40.33.10">
    <property type="entry name" value="PK beta-barrel domain-like"/>
    <property type="match status" value="1"/>
</dbReference>
<evidence type="ECO:0000256" key="4">
    <source>
        <dbReference type="ARBA" id="ARBA00012142"/>
    </source>
</evidence>
<name>A0A1W5YLK8_LEPDE</name>
<dbReference type="EMBL" id="KX147662">
    <property type="protein sequence ID" value="ARI45066.1"/>
    <property type="molecule type" value="mRNA"/>
</dbReference>
<dbReference type="GO" id="GO:0004743">
    <property type="term" value="F:pyruvate kinase activity"/>
    <property type="evidence" value="ECO:0007669"/>
    <property type="project" value="UniProtKB-EC"/>
</dbReference>
<evidence type="ECO:0000256" key="14">
    <source>
        <dbReference type="RuleBase" id="RU000504"/>
    </source>
</evidence>
<dbReference type="InterPro" id="IPR001697">
    <property type="entry name" value="Pyr_Knase"/>
</dbReference>
<dbReference type="InterPro" id="IPR015813">
    <property type="entry name" value="Pyrv/PenolPyrv_kinase-like_dom"/>
</dbReference>
<dbReference type="InterPro" id="IPR015806">
    <property type="entry name" value="Pyrv_Knase_insert_dom_sf"/>
</dbReference>
<keyword evidence="9" id="KW-0067">ATP-binding</keyword>
<dbReference type="Gene3D" id="3.20.20.60">
    <property type="entry name" value="Phosphoenolpyruvate-binding domains"/>
    <property type="match status" value="1"/>
</dbReference>
<evidence type="ECO:0000256" key="9">
    <source>
        <dbReference type="ARBA" id="ARBA00022840"/>
    </source>
</evidence>
<evidence type="ECO:0000256" key="8">
    <source>
        <dbReference type="ARBA" id="ARBA00022777"/>
    </source>
</evidence>
<feature type="domain" description="Pyruvate kinase C-terminal" evidence="16">
    <location>
        <begin position="413"/>
        <end position="527"/>
    </location>
</feature>
<keyword evidence="11 14" id="KW-0324">Glycolysis</keyword>
<dbReference type="GO" id="GO:0016301">
    <property type="term" value="F:kinase activity"/>
    <property type="evidence" value="ECO:0007669"/>
    <property type="project" value="UniProtKB-KW"/>
</dbReference>
<dbReference type="GO" id="GO:0005524">
    <property type="term" value="F:ATP binding"/>
    <property type="evidence" value="ECO:0007669"/>
    <property type="project" value="UniProtKB-KW"/>
</dbReference>
<evidence type="ECO:0000256" key="3">
    <source>
        <dbReference type="ARBA" id="ARBA00008663"/>
    </source>
</evidence>
<dbReference type="SUPFAM" id="SSF51621">
    <property type="entry name" value="Phosphoenolpyruvate/pyruvate domain"/>
    <property type="match status" value="1"/>
</dbReference>
<proteinExistence type="evidence at transcript level"/>
<keyword evidence="8 14" id="KW-0418">Kinase</keyword>
<keyword evidence="5 14" id="KW-0808">Transferase</keyword>
<dbReference type="GO" id="GO:0030955">
    <property type="term" value="F:potassium ion binding"/>
    <property type="evidence" value="ECO:0007669"/>
    <property type="project" value="InterPro"/>
</dbReference>
<dbReference type="Pfam" id="PF02887">
    <property type="entry name" value="PK_C"/>
    <property type="match status" value="1"/>
</dbReference>
<evidence type="ECO:0000256" key="12">
    <source>
        <dbReference type="ARBA" id="ARBA00023317"/>
    </source>
</evidence>
<dbReference type="GO" id="GO:0000287">
    <property type="term" value="F:magnesium ion binding"/>
    <property type="evidence" value="ECO:0007669"/>
    <property type="project" value="InterPro"/>
</dbReference>
<dbReference type="Gene3D" id="3.40.1380.20">
    <property type="entry name" value="Pyruvate kinase, C-terminal domain"/>
    <property type="match status" value="1"/>
</dbReference>
<dbReference type="SUPFAM" id="SSF52935">
    <property type="entry name" value="PK C-terminal domain-like"/>
    <property type="match status" value="1"/>
</dbReference>
<evidence type="ECO:0000259" key="15">
    <source>
        <dbReference type="Pfam" id="PF00224"/>
    </source>
</evidence>
<dbReference type="SUPFAM" id="SSF50800">
    <property type="entry name" value="PK beta-barrel domain-like"/>
    <property type="match status" value="1"/>
</dbReference>
<dbReference type="InterPro" id="IPR015795">
    <property type="entry name" value="Pyrv_Knase_C"/>
</dbReference>
<gene>
    <name evidence="17" type="primary">PK2</name>
</gene>
<dbReference type="PANTHER" id="PTHR11817">
    <property type="entry name" value="PYRUVATE KINASE"/>
    <property type="match status" value="1"/>
</dbReference>
<dbReference type="Pfam" id="PF00224">
    <property type="entry name" value="PK"/>
    <property type="match status" value="1"/>
</dbReference>
<evidence type="ECO:0000256" key="5">
    <source>
        <dbReference type="ARBA" id="ARBA00022679"/>
    </source>
</evidence>
<keyword evidence="12 17" id="KW-0670">Pyruvate</keyword>
<accession>A0A1W5YLK8</accession>
<dbReference type="InterPro" id="IPR015793">
    <property type="entry name" value="Pyrv_Knase_brl"/>
</dbReference>
<keyword evidence="7" id="KW-0547">Nucleotide-binding</keyword>
<reference evidence="17" key="1">
    <citation type="submission" date="2016-04" db="EMBL/GenBank/DDBJ databases">
        <title>Trehalose plays important roles in food consumption, sugar absorption, neuron nutrition and chitin biosynthesis in Leptinotarsa larvae.</title>
        <authorList>
            <person name="Shi J.-F."/>
        </authorList>
    </citation>
    <scope>NUCLEOTIDE SEQUENCE</scope>
</reference>
<evidence type="ECO:0000313" key="17">
    <source>
        <dbReference type="EMBL" id="ARI45066.1"/>
    </source>
</evidence>
<evidence type="ECO:0000256" key="13">
    <source>
        <dbReference type="ARBA" id="ARBA00048967"/>
    </source>
</evidence>
<dbReference type="EC" id="2.7.1.40" evidence="4 14"/>
<sequence>MDYRAHCPKLPWMIDFHSNEEKDVLNTQYQAAFADTSLKYLSSLNIKSKPSRFRSTQLIASIPANVTCNNIDDMLTAGMRVARITGTKLEKIKETLSKVRVINENFSRRLGRVYPLGIAMEISGPEIRIGTLKGSAKKLYLQKGKFTKLTTEPSYEDFVTEDMIYIDYEKLPEVVQPGDKVILDNGSVTLTALECVESIINCIVDKAGVLLSHASVVVPNAPIELPQISANDKELMGVAIGECVDFLFISGIYNKEGIMDVRDLLGQGGETIQIVAKIGVSAAIANIDEIIEASDAICIDCERLMVELPKEKVFLVQKSILAKCNIAGKPAISTIHIADSKTVSKSEISDIANAIIDGSDALLLAREACTKKILSTVNNICKEAEPAVHQKQVFNELIGSISSPMEAIYSLGISVVEAASKTNAAAIICLTSSGRTAKILARFRPRCPVIAVTRYGRIGRMLGIYKAMEPIIYLRPFNQNWTKDVDDRIQLGVTYGKYVGYIRMGDALITVTPSRPDCGMANTMKVIYASDFDALPKKKPF</sequence>
<evidence type="ECO:0000256" key="10">
    <source>
        <dbReference type="ARBA" id="ARBA00022842"/>
    </source>
</evidence>
<feature type="domain" description="Pyruvate kinase barrel" evidence="15">
    <location>
        <begin position="54"/>
        <end position="369"/>
    </location>
</feature>
<comment type="similarity">
    <text evidence="3 14">Belongs to the pyruvate kinase family.</text>
</comment>
<evidence type="ECO:0000256" key="1">
    <source>
        <dbReference type="ARBA" id="ARBA00001958"/>
    </source>
</evidence>
<protein>
    <recommendedName>
        <fullName evidence="4 14">Pyruvate kinase</fullName>
        <ecNumber evidence="4 14">2.7.1.40</ecNumber>
    </recommendedName>
</protein>
<comment type="catalytic activity">
    <reaction evidence="13">
        <text>pyruvate + ATP = phosphoenolpyruvate + ADP + H(+)</text>
        <dbReference type="Rhea" id="RHEA:18157"/>
        <dbReference type="ChEBI" id="CHEBI:15361"/>
        <dbReference type="ChEBI" id="CHEBI:15378"/>
        <dbReference type="ChEBI" id="CHEBI:30616"/>
        <dbReference type="ChEBI" id="CHEBI:58702"/>
        <dbReference type="ChEBI" id="CHEBI:456216"/>
        <dbReference type="EC" id="2.7.1.40"/>
    </reaction>
    <physiologicalReaction direction="right-to-left" evidence="13">
        <dbReference type="Rhea" id="RHEA:18159"/>
    </physiologicalReaction>
</comment>
<evidence type="ECO:0000259" key="16">
    <source>
        <dbReference type="Pfam" id="PF02887"/>
    </source>
</evidence>
<dbReference type="FunFam" id="2.40.33.10:FF:000001">
    <property type="entry name" value="Pyruvate kinase"/>
    <property type="match status" value="1"/>
</dbReference>
<dbReference type="InterPro" id="IPR011037">
    <property type="entry name" value="Pyrv_Knase-like_insert_dom_sf"/>
</dbReference>
<organism evidence="17">
    <name type="scientific">Leptinotarsa decemlineata</name>
    <name type="common">Colorado potato beetle</name>
    <name type="synonym">Doryphora decemlineata</name>
    <dbReference type="NCBI Taxonomy" id="7539"/>
    <lineage>
        <taxon>Eukaryota</taxon>
        <taxon>Metazoa</taxon>
        <taxon>Ecdysozoa</taxon>
        <taxon>Arthropoda</taxon>
        <taxon>Hexapoda</taxon>
        <taxon>Insecta</taxon>
        <taxon>Pterygota</taxon>
        <taxon>Neoptera</taxon>
        <taxon>Endopterygota</taxon>
        <taxon>Coleoptera</taxon>
        <taxon>Polyphaga</taxon>
        <taxon>Cucujiformia</taxon>
        <taxon>Chrysomeloidea</taxon>
        <taxon>Chrysomelidae</taxon>
        <taxon>Chrysomelinae</taxon>
        <taxon>Doryphorini</taxon>
        <taxon>Leptinotarsa</taxon>
    </lineage>
</organism>